<keyword evidence="2" id="KW-1185">Reference proteome</keyword>
<dbReference type="KEGG" id="jag:GJA_2817"/>
<name>W0V7Z5_9BURK</name>
<sequence length="57" mass="6797">MKWKKVTHRIASPTARAHRNATSQMFFQCRNHAIRRLFMVSDHALNRCRRNTDIGRC</sequence>
<proteinExistence type="predicted"/>
<evidence type="ECO:0000313" key="1">
    <source>
        <dbReference type="EMBL" id="CDG83448.1"/>
    </source>
</evidence>
<dbReference type="STRING" id="1349767.GJA_2817"/>
<dbReference type="EMBL" id="HG322949">
    <property type="protein sequence ID" value="CDG83448.1"/>
    <property type="molecule type" value="Genomic_DNA"/>
</dbReference>
<evidence type="ECO:0000313" key="2">
    <source>
        <dbReference type="Proteomes" id="UP000027604"/>
    </source>
</evidence>
<accession>W0V7Z5</accession>
<dbReference type="Proteomes" id="UP000027604">
    <property type="component" value="Chromosome I"/>
</dbReference>
<dbReference type="AlphaFoldDB" id="W0V7Z5"/>
<gene>
    <name evidence="1" type="ORF">GJA_2817</name>
</gene>
<protein>
    <submittedName>
        <fullName evidence="1">Uncharacterized protein</fullName>
    </submittedName>
</protein>
<reference evidence="1 2" key="1">
    <citation type="journal article" date="2015" name="Genome Announc.">
        <title>Genome Sequence of Mushroom Soft-Rot Pathogen Janthinobacterium agaricidamnosum.</title>
        <authorList>
            <person name="Graupner K."/>
            <person name="Lackner G."/>
            <person name="Hertweck C."/>
        </authorList>
    </citation>
    <scope>NUCLEOTIDE SEQUENCE [LARGE SCALE GENOMIC DNA]</scope>
    <source>
        <strain evidence="2">NBRC 102515 / DSM 9628</strain>
    </source>
</reference>
<dbReference type="HOGENOM" id="CLU_2990614_0_0_4"/>
<organism evidence="1 2">
    <name type="scientific">Janthinobacterium agaricidamnosum NBRC 102515 = DSM 9628</name>
    <dbReference type="NCBI Taxonomy" id="1349767"/>
    <lineage>
        <taxon>Bacteria</taxon>
        <taxon>Pseudomonadati</taxon>
        <taxon>Pseudomonadota</taxon>
        <taxon>Betaproteobacteria</taxon>
        <taxon>Burkholderiales</taxon>
        <taxon>Oxalobacteraceae</taxon>
        <taxon>Janthinobacterium</taxon>
    </lineage>
</organism>